<evidence type="ECO:0000256" key="11">
    <source>
        <dbReference type="ARBA" id="ARBA00023098"/>
    </source>
</evidence>
<keyword evidence="13 15" id="KW-0275">Fatty acid biosynthesis</keyword>
<feature type="domain" description="CS" evidence="16">
    <location>
        <begin position="1"/>
        <end position="72"/>
    </location>
</feature>
<evidence type="ECO:0000256" key="6">
    <source>
        <dbReference type="ARBA" id="ARBA00022692"/>
    </source>
</evidence>
<keyword evidence="7 15" id="KW-0256">Endoplasmic reticulum</keyword>
<dbReference type="PANTHER" id="PTHR11035:SF35">
    <property type="entry name" value="VERY-LONG-CHAIN (3R)-3-HYDROXYACYL-COA DEHYDRATASE"/>
    <property type="match status" value="1"/>
</dbReference>
<dbReference type="GO" id="GO:0030497">
    <property type="term" value="P:fatty acid elongation"/>
    <property type="evidence" value="ECO:0007669"/>
    <property type="project" value="TreeGrafter"/>
</dbReference>
<evidence type="ECO:0000256" key="9">
    <source>
        <dbReference type="ARBA" id="ARBA00022989"/>
    </source>
</evidence>
<dbReference type="AlphaFoldDB" id="A0A4Y2GAC8"/>
<evidence type="ECO:0000256" key="1">
    <source>
        <dbReference type="ARBA" id="ARBA00004477"/>
    </source>
</evidence>
<dbReference type="UniPathway" id="UPA00094"/>
<evidence type="ECO:0000256" key="2">
    <source>
        <dbReference type="ARBA" id="ARBA00005194"/>
    </source>
</evidence>
<evidence type="ECO:0000256" key="3">
    <source>
        <dbReference type="ARBA" id="ARBA00007811"/>
    </source>
</evidence>
<evidence type="ECO:0000259" key="16">
    <source>
        <dbReference type="PROSITE" id="PS51203"/>
    </source>
</evidence>
<keyword evidence="12 15" id="KW-0472">Membrane</keyword>
<dbReference type="GO" id="GO:0030148">
    <property type="term" value="P:sphingolipid biosynthetic process"/>
    <property type="evidence" value="ECO:0007669"/>
    <property type="project" value="TreeGrafter"/>
</dbReference>
<keyword evidence="11 15" id="KW-0443">Lipid metabolism</keyword>
<dbReference type="EMBL" id="BGPR01001293">
    <property type="protein sequence ID" value="GBM50321.1"/>
    <property type="molecule type" value="Genomic_DNA"/>
</dbReference>
<keyword evidence="8 15" id="KW-0276">Fatty acid metabolism</keyword>
<accession>A0A4Y2GAC8</accession>
<evidence type="ECO:0000256" key="7">
    <source>
        <dbReference type="ARBA" id="ARBA00022824"/>
    </source>
</evidence>
<feature type="transmembrane region" description="Helical" evidence="15">
    <location>
        <begin position="248"/>
        <end position="268"/>
    </location>
</feature>
<comment type="pathway">
    <text evidence="2 15">Lipid metabolism; fatty acid biosynthesis.</text>
</comment>
<dbReference type="GO" id="GO:0005789">
    <property type="term" value="C:endoplasmic reticulum membrane"/>
    <property type="evidence" value="ECO:0007669"/>
    <property type="project" value="UniProtKB-SubCell"/>
</dbReference>
<gene>
    <name evidence="17" type="primary">HACD3</name>
    <name evidence="17" type="ORF">AVEN_9078_1</name>
</gene>
<evidence type="ECO:0000256" key="4">
    <source>
        <dbReference type="ARBA" id="ARBA00013122"/>
    </source>
</evidence>
<evidence type="ECO:0000313" key="17">
    <source>
        <dbReference type="EMBL" id="GBM50321.1"/>
    </source>
</evidence>
<dbReference type="PANTHER" id="PTHR11035">
    <property type="entry name" value="VERY-LONG-CHAIN (3R)-3-HYDROXYACYL-COA DEHYDRATASE"/>
    <property type="match status" value="1"/>
</dbReference>
<sequence>MYTFFQEPEINTDANSIEFSAHGTGANAGRNEYYFKFVFFKEIDPNIQVSMKQVAIEILIEKKDLEWWPRLTKNPEKLAWLKLDFDKLKTFDDEDEEEAYDPRLYDPSDTISKIKSRRKKYQQRVEDFRKIYLFLYNLSQFIGFLYVLIVLTIEYAKEGPQFLERAYPSETAFTFVKFTSVVVIQCLVFGRMFMLVGMINAEPRIQSKPAVFYLIYVYCLSEVIRYPYYMLRVYNVDIGFLTWLRYTVWIALYPLGFLCEGIIILRNIPYFEETQKYSLFLPNKWNISFYFPSVMRIYLLLGVFPLLYFAMTHMYRQRVKILGRSQHHKED</sequence>
<evidence type="ECO:0000256" key="15">
    <source>
        <dbReference type="RuleBase" id="RU363109"/>
    </source>
</evidence>
<keyword evidence="6 15" id="KW-0812">Transmembrane</keyword>
<feature type="transmembrane region" description="Helical" evidence="15">
    <location>
        <begin position="131"/>
        <end position="153"/>
    </location>
</feature>
<feature type="transmembrane region" description="Helical" evidence="15">
    <location>
        <begin position="289"/>
        <end position="310"/>
    </location>
</feature>
<keyword evidence="9 15" id="KW-1133">Transmembrane helix</keyword>
<keyword evidence="10" id="KW-0175">Coiled coil</keyword>
<evidence type="ECO:0000256" key="13">
    <source>
        <dbReference type="ARBA" id="ARBA00023160"/>
    </source>
</evidence>
<comment type="function">
    <text evidence="15">Catalyzes the third of the four reactions of the long-chain fatty acids elongation cycle. This endoplasmic reticulum-bound enzymatic process, allows the addition of two carbons to the chain of long- and very long-chain fatty acids/VLCFAs per cycle. This enzyme catalyzes the dehydration of the 3-hydroxyacyl-CoA intermediate into trans-2,3-enoyl-CoA, within each cycle of fatty acid elongation. Thereby, it participates to the production of VLCFAs of different chain lengths that are involved in multiple biological processes as precursors of membrane lipids and lipid mediators.</text>
</comment>
<evidence type="ECO:0000256" key="14">
    <source>
        <dbReference type="ARBA" id="ARBA00023239"/>
    </source>
</evidence>
<protein>
    <recommendedName>
        <fullName evidence="4 15">Very-long-chain (3R)-3-hydroxyacyl-CoA dehydratase</fullName>
        <ecNumber evidence="4 15">4.2.1.134</ecNumber>
    </recommendedName>
</protein>
<reference evidence="17 18" key="1">
    <citation type="journal article" date="2019" name="Sci. Rep.">
        <title>Orb-weaving spider Araneus ventricosus genome elucidates the spidroin gene catalogue.</title>
        <authorList>
            <person name="Kono N."/>
            <person name="Nakamura H."/>
            <person name="Ohtoshi R."/>
            <person name="Moran D.A.P."/>
            <person name="Shinohara A."/>
            <person name="Yoshida Y."/>
            <person name="Fujiwara M."/>
            <person name="Mori M."/>
            <person name="Tomita M."/>
            <person name="Arakawa K."/>
        </authorList>
    </citation>
    <scope>NUCLEOTIDE SEQUENCE [LARGE SCALE GENOMIC DNA]</scope>
</reference>
<dbReference type="InterPro" id="IPR008978">
    <property type="entry name" value="HSP20-like_chaperone"/>
</dbReference>
<evidence type="ECO:0000256" key="8">
    <source>
        <dbReference type="ARBA" id="ARBA00022832"/>
    </source>
</evidence>
<organism evidence="17 18">
    <name type="scientific">Araneus ventricosus</name>
    <name type="common">Orbweaver spider</name>
    <name type="synonym">Epeira ventricosa</name>
    <dbReference type="NCBI Taxonomy" id="182803"/>
    <lineage>
        <taxon>Eukaryota</taxon>
        <taxon>Metazoa</taxon>
        <taxon>Ecdysozoa</taxon>
        <taxon>Arthropoda</taxon>
        <taxon>Chelicerata</taxon>
        <taxon>Arachnida</taxon>
        <taxon>Araneae</taxon>
        <taxon>Araneomorphae</taxon>
        <taxon>Entelegynae</taxon>
        <taxon>Araneoidea</taxon>
        <taxon>Araneidae</taxon>
        <taxon>Araneus</taxon>
    </lineage>
</organism>
<name>A0A4Y2GAC8_ARAVE</name>
<dbReference type="SUPFAM" id="SSF49764">
    <property type="entry name" value="HSP20-like chaperones"/>
    <property type="match status" value="1"/>
</dbReference>
<comment type="subcellular location">
    <subcellularLocation>
        <location evidence="1 15">Endoplasmic reticulum membrane</location>
        <topology evidence="1 15">Multi-pass membrane protein</topology>
    </subcellularLocation>
</comment>
<dbReference type="InterPro" id="IPR007482">
    <property type="entry name" value="Tyr_Pase-like_PTPLA"/>
</dbReference>
<evidence type="ECO:0000256" key="10">
    <source>
        <dbReference type="ARBA" id="ARBA00023054"/>
    </source>
</evidence>
<dbReference type="Pfam" id="PF04387">
    <property type="entry name" value="PTPLA"/>
    <property type="match status" value="1"/>
</dbReference>
<comment type="similarity">
    <text evidence="3 15">Belongs to the very long-chain fatty acids dehydratase HACD family.</text>
</comment>
<evidence type="ECO:0000256" key="12">
    <source>
        <dbReference type="ARBA" id="ARBA00023136"/>
    </source>
</evidence>
<dbReference type="Proteomes" id="UP000499080">
    <property type="component" value="Unassembled WGS sequence"/>
</dbReference>
<dbReference type="InterPro" id="IPR007052">
    <property type="entry name" value="CS_dom"/>
</dbReference>
<comment type="caution">
    <text evidence="17">The sequence shown here is derived from an EMBL/GenBank/DDBJ whole genome shotgun (WGS) entry which is preliminary data.</text>
</comment>
<keyword evidence="14 15" id="KW-0456">Lyase</keyword>
<dbReference type="Gene3D" id="2.60.40.790">
    <property type="match status" value="1"/>
</dbReference>
<proteinExistence type="inferred from homology"/>
<feature type="transmembrane region" description="Helical" evidence="15">
    <location>
        <begin position="173"/>
        <end position="198"/>
    </location>
</feature>
<dbReference type="EC" id="4.2.1.134" evidence="4 15"/>
<dbReference type="PROSITE" id="PS51203">
    <property type="entry name" value="CS"/>
    <property type="match status" value="1"/>
</dbReference>
<evidence type="ECO:0000313" key="18">
    <source>
        <dbReference type="Proteomes" id="UP000499080"/>
    </source>
</evidence>
<dbReference type="GO" id="GO:0042761">
    <property type="term" value="P:very long-chain fatty acid biosynthetic process"/>
    <property type="evidence" value="ECO:0007669"/>
    <property type="project" value="TreeGrafter"/>
</dbReference>
<evidence type="ECO:0000256" key="5">
    <source>
        <dbReference type="ARBA" id="ARBA00022516"/>
    </source>
</evidence>
<dbReference type="GO" id="GO:0102158">
    <property type="term" value="F:very-long-chain (3R)-3-hydroxyacyl-CoA dehydratase activity"/>
    <property type="evidence" value="ECO:0007669"/>
    <property type="project" value="UniProtKB-EC"/>
</dbReference>
<keyword evidence="18" id="KW-1185">Reference proteome</keyword>
<dbReference type="OrthoDB" id="2157530at2759"/>
<feature type="transmembrane region" description="Helical" evidence="15">
    <location>
        <begin position="210"/>
        <end position="228"/>
    </location>
</feature>
<comment type="catalytic activity">
    <reaction evidence="15">
        <text>a very-long-chain (3R)-3-hydroxyacyl-CoA = a very-long-chain (2E)-enoyl-CoA + H2O</text>
        <dbReference type="Rhea" id="RHEA:45812"/>
        <dbReference type="ChEBI" id="CHEBI:15377"/>
        <dbReference type="ChEBI" id="CHEBI:83728"/>
        <dbReference type="ChEBI" id="CHEBI:85440"/>
        <dbReference type="EC" id="4.2.1.134"/>
    </reaction>
</comment>
<keyword evidence="5 15" id="KW-0444">Lipid biosynthesis</keyword>